<dbReference type="SUPFAM" id="SSF48726">
    <property type="entry name" value="Immunoglobulin"/>
    <property type="match status" value="2"/>
</dbReference>
<accession>A0A6P8J7U7</accession>
<evidence type="ECO:0000313" key="4">
    <source>
        <dbReference type="Proteomes" id="UP000515163"/>
    </source>
</evidence>
<gene>
    <name evidence="5" type="primary">LOC116307146</name>
</gene>
<keyword evidence="1" id="KW-1015">Disulfide bond</keyword>
<dbReference type="RefSeq" id="XP_031573160.1">
    <property type="nucleotide sequence ID" value="XM_031717300.1"/>
</dbReference>
<dbReference type="FunFam" id="2.60.40.10:FF:000032">
    <property type="entry name" value="palladin isoform X1"/>
    <property type="match status" value="1"/>
</dbReference>
<dbReference type="GeneID" id="116307146"/>
<evidence type="ECO:0000256" key="1">
    <source>
        <dbReference type="ARBA" id="ARBA00023157"/>
    </source>
</evidence>
<dbReference type="Proteomes" id="UP000515163">
    <property type="component" value="Unplaced"/>
</dbReference>
<keyword evidence="4" id="KW-1185">Reference proteome</keyword>
<reference evidence="5" key="1">
    <citation type="submission" date="2025-08" db="UniProtKB">
        <authorList>
            <consortium name="RefSeq"/>
        </authorList>
    </citation>
    <scope>IDENTIFICATION</scope>
    <source>
        <tissue evidence="5">Tentacle</tissue>
    </source>
</reference>
<dbReference type="InterPro" id="IPR013783">
    <property type="entry name" value="Ig-like_fold"/>
</dbReference>
<dbReference type="AlphaFoldDB" id="A0A6P8J7U7"/>
<dbReference type="InterPro" id="IPR036179">
    <property type="entry name" value="Ig-like_dom_sf"/>
</dbReference>
<dbReference type="InterPro" id="IPR003598">
    <property type="entry name" value="Ig_sub2"/>
</dbReference>
<dbReference type="InterPro" id="IPR003599">
    <property type="entry name" value="Ig_sub"/>
</dbReference>
<sequence length="189" mass="21233">MELIVKATWNFLIVIVGVYLYAETGQSAPIFKLPDKKVLEGTTIILPCEPAGFPKPNITWLFNDDPIPWEHSIDNDYLILNNVRHGRHDGRYTCVATSKAGTVFTSASLIVHVIVKPVISIKPTDQRKQEGSDVIFRIKTTGFPSPAIKWLFNDGPTSWNHSISAYLLQHPSQTRHCMLSFTFSSPCHN</sequence>
<dbReference type="Gene3D" id="2.60.40.10">
    <property type="entry name" value="Immunoglobulins"/>
    <property type="match status" value="2"/>
</dbReference>
<dbReference type="KEGG" id="aten:116307146"/>
<dbReference type="PROSITE" id="PS50835">
    <property type="entry name" value="IG_LIKE"/>
    <property type="match status" value="1"/>
</dbReference>
<organism evidence="4 5">
    <name type="scientific">Actinia tenebrosa</name>
    <name type="common">Australian red waratah sea anemone</name>
    <dbReference type="NCBI Taxonomy" id="6105"/>
    <lineage>
        <taxon>Eukaryota</taxon>
        <taxon>Metazoa</taxon>
        <taxon>Cnidaria</taxon>
        <taxon>Anthozoa</taxon>
        <taxon>Hexacorallia</taxon>
        <taxon>Actiniaria</taxon>
        <taxon>Actiniidae</taxon>
        <taxon>Actinia</taxon>
    </lineage>
</organism>
<dbReference type="PANTHER" id="PTHR10075:SF14">
    <property type="entry name" value="CELL ADHESION MOLECULE DSCAM2-RELATED"/>
    <property type="match status" value="1"/>
</dbReference>
<protein>
    <submittedName>
        <fullName evidence="5">Cell adhesion molecule-related/down-regulated by oncogenes-like</fullName>
    </submittedName>
</protein>
<dbReference type="Pfam" id="PF13927">
    <property type="entry name" value="Ig_3"/>
    <property type="match status" value="2"/>
</dbReference>
<evidence type="ECO:0000313" key="5">
    <source>
        <dbReference type="RefSeq" id="XP_031573160.1"/>
    </source>
</evidence>
<dbReference type="PANTHER" id="PTHR10075">
    <property type="entry name" value="BASIGIN RELATED"/>
    <property type="match status" value="1"/>
</dbReference>
<feature type="domain" description="Ig-like" evidence="3">
    <location>
        <begin position="29"/>
        <end position="110"/>
    </location>
</feature>
<dbReference type="SMART" id="SM00408">
    <property type="entry name" value="IGc2"/>
    <property type="match status" value="1"/>
</dbReference>
<evidence type="ECO:0000259" key="3">
    <source>
        <dbReference type="PROSITE" id="PS50835"/>
    </source>
</evidence>
<keyword evidence="2" id="KW-0393">Immunoglobulin domain</keyword>
<proteinExistence type="predicted"/>
<evidence type="ECO:0000256" key="2">
    <source>
        <dbReference type="ARBA" id="ARBA00023319"/>
    </source>
</evidence>
<dbReference type="InParanoid" id="A0A6P8J7U7"/>
<dbReference type="SMART" id="SM00409">
    <property type="entry name" value="IG"/>
    <property type="match status" value="1"/>
</dbReference>
<dbReference type="InterPro" id="IPR007110">
    <property type="entry name" value="Ig-like_dom"/>
</dbReference>
<name>A0A6P8J7U7_ACTTE</name>
<dbReference type="OrthoDB" id="6088938at2759"/>